<keyword evidence="2" id="KW-0472">Membrane</keyword>
<evidence type="ECO:0000256" key="1">
    <source>
        <dbReference type="SAM" id="MobiDB-lite"/>
    </source>
</evidence>
<evidence type="ECO:0000256" key="2">
    <source>
        <dbReference type="SAM" id="Phobius"/>
    </source>
</evidence>
<keyword evidence="4" id="KW-1185">Reference proteome</keyword>
<feature type="region of interest" description="Disordered" evidence="1">
    <location>
        <begin position="353"/>
        <end position="418"/>
    </location>
</feature>
<keyword evidence="2" id="KW-1133">Transmembrane helix</keyword>
<organism evidence="3 4">
    <name type="scientific">Pholiota conissans</name>
    <dbReference type="NCBI Taxonomy" id="109636"/>
    <lineage>
        <taxon>Eukaryota</taxon>
        <taxon>Fungi</taxon>
        <taxon>Dikarya</taxon>
        <taxon>Basidiomycota</taxon>
        <taxon>Agaricomycotina</taxon>
        <taxon>Agaricomycetes</taxon>
        <taxon>Agaricomycetidae</taxon>
        <taxon>Agaricales</taxon>
        <taxon>Agaricineae</taxon>
        <taxon>Strophariaceae</taxon>
        <taxon>Pholiota</taxon>
    </lineage>
</organism>
<accession>A0A9P5Z2J8</accession>
<dbReference type="Proteomes" id="UP000807469">
    <property type="component" value="Unassembled WGS sequence"/>
</dbReference>
<evidence type="ECO:0000313" key="4">
    <source>
        <dbReference type="Proteomes" id="UP000807469"/>
    </source>
</evidence>
<evidence type="ECO:0000313" key="3">
    <source>
        <dbReference type="EMBL" id="KAF9479548.1"/>
    </source>
</evidence>
<dbReference type="AlphaFoldDB" id="A0A9P5Z2J8"/>
<sequence length="451" mass="49183">MASSTPRQIVVDDSDPSIIYSSAFFVDNTGDLNNQGNFGATLKSTLHGTNGTGSLQFQFSGTQVAVFGTTDQTNATGHIDPTWECFVDSVSIGSMNPFQFVENNWNLCSADGLPDKSHVLTINANSHGRTFWFDYLRYVPSANVPLENALVLVDHTDRDLQYDSNWGPLGTIANMTSVNGAQVSLSFTGVSLQWYSHIPTELPHRPSLATYSIDGGAENSFALQGLGSPTQVTLYNVMEFEITSLPYGRHDITITFQGDNTSTPLTLAYLLIQNGSSYSAPTPSATASVASLSANKSGPNVGGIVGGVLGALFFFLSVVAAVLFYRHWRKQYGPDMKLKNAIIIPFSTRPNVARKEVDTQSQSSSGQDILDGDGPLHTPYVEPVQPTHRRRHSRGNSRQIGQSSRPHHVSHQESVEELDEQATYYGGYQTWAQTKALEAKSRAARPRDSYM</sequence>
<gene>
    <name evidence="3" type="ORF">BDN70DRAFT_806815</name>
</gene>
<name>A0A9P5Z2J8_9AGAR</name>
<feature type="transmembrane region" description="Helical" evidence="2">
    <location>
        <begin position="301"/>
        <end position="325"/>
    </location>
</feature>
<comment type="caution">
    <text evidence="3">The sequence shown here is derived from an EMBL/GenBank/DDBJ whole genome shotgun (WGS) entry which is preliminary data.</text>
</comment>
<dbReference type="OrthoDB" id="3052647at2759"/>
<dbReference type="Gene3D" id="2.60.120.260">
    <property type="entry name" value="Galactose-binding domain-like"/>
    <property type="match status" value="2"/>
</dbReference>
<reference evidence="3" key="1">
    <citation type="submission" date="2020-11" db="EMBL/GenBank/DDBJ databases">
        <authorList>
            <consortium name="DOE Joint Genome Institute"/>
            <person name="Ahrendt S."/>
            <person name="Riley R."/>
            <person name="Andreopoulos W."/>
            <person name="Labutti K."/>
            <person name="Pangilinan J."/>
            <person name="Ruiz-Duenas F.J."/>
            <person name="Barrasa J.M."/>
            <person name="Sanchez-Garcia M."/>
            <person name="Camarero S."/>
            <person name="Miyauchi S."/>
            <person name="Serrano A."/>
            <person name="Linde D."/>
            <person name="Babiker R."/>
            <person name="Drula E."/>
            <person name="Ayuso-Fernandez I."/>
            <person name="Pacheco R."/>
            <person name="Padilla G."/>
            <person name="Ferreira P."/>
            <person name="Barriuso J."/>
            <person name="Kellner H."/>
            <person name="Castanera R."/>
            <person name="Alfaro M."/>
            <person name="Ramirez L."/>
            <person name="Pisabarro A.G."/>
            <person name="Kuo A."/>
            <person name="Tritt A."/>
            <person name="Lipzen A."/>
            <person name="He G."/>
            <person name="Yan M."/>
            <person name="Ng V."/>
            <person name="Cullen D."/>
            <person name="Martin F."/>
            <person name="Rosso M.-N."/>
            <person name="Henrissat B."/>
            <person name="Hibbett D."/>
            <person name="Martinez A.T."/>
            <person name="Grigoriev I.V."/>
        </authorList>
    </citation>
    <scope>NUCLEOTIDE SEQUENCE</scope>
    <source>
        <strain evidence="3">CIRM-BRFM 674</strain>
    </source>
</reference>
<dbReference type="EMBL" id="MU155210">
    <property type="protein sequence ID" value="KAF9479548.1"/>
    <property type="molecule type" value="Genomic_DNA"/>
</dbReference>
<proteinExistence type="predicted"/>
<protein>
    <submittedName>
        <fullName evidence="3">Uncharacterized protein</fullName>
    </submittedName>
</protein>
<keyword evidence="2" id="KW-0812">Transmembrane</keyword>